<proteinExistence type="predicted"/>
<dbReference type="RefSeq" id="WP_271338295.1">
    <property type="nucleotide sequence ID" value="NZ_JAMZNK010000057.1"/>
</dbReference>
<feature type="transmembrane region" description="Helical" evidence="1">
    <location>
        <begin position="92"/>
        <end position="110"/>
    </location>
</feature>
<keyword evidence="1" id="KW-0472">Membrane</keyword>
<keyword evidence="1" id="KW-1133">Transmembrane helix</keyword>
<reference evidence="2 3" key="1">
    <citation type="journal article" date="2023" name="Chemosphere">
        <title>Whole genome analysis of Flavobacterium aziz-sancarii sp. nov., isolated from Ardley Island (Antarctica), revealed a rich resistome and bioremediation potential.</title>
        <authorList>
            <person name="Otur C."/>
            <person name="Okay S."/>
            <person name="Kurt-Kizildogan A."/>
        </authorList>
    </citation>
    <scope>NUCLEOTIDE SEQUENCE [LARGE SCALE GENOMIC DNA]</scope>
    <source>
        <strain evidence="2 3">AC</strain>
    </source>
</reference>
<name>A0ABT4WI95_9FLAO</name>
<evidence type="ECO:0000256" key="1">
    <source>
        <dbReference type="SAM" id="Phobius"/>
    </source>
</evidence>
<gene>
    <name evidence="2" type="ORF">NJT12_22065</name>
</gene>
<accession>A0ABT4WI95</accession>
<comment type="caution">
    <text evidence="2">The sequence shown here is derived from an EMBL/GenBank/DDBJ whole genome shotgun (WGS) entry which is preliminary data.</text>
</comment>
<feature type="transmembrane region" description="Helical" evidence="1">
    <location>
        <begin position="185"/>
        <end position="208"/>
    </location>
</feature>
<protein>
    <recommendedName>
        <fullName evidence="4">Beta-carotene 15,15'-monooxygenase</fullName>
    </recommendedName>
</protein>
<feature type="transmembrane region" description="Helical" evidence="1">
    <location>
        <begin position="7"/>
        <end position="27"/>
    </location>
</feature>
<keyword evidence="3" id="KW-1185">Reference proteome</keyword>
<evidence type="ECO:0000313" key="2">
    <source>
        <dbReference type="EMBL" id="MDA6072318.1"/>
    </source>
</evidence>
<evidence type="ECO:0000313" key="3">
    <source>
        <dbReference type="Proteomes" id="UP001212170"/>
    </source>
</evidence>
<organism evidence="2 3">
    <name type="scientific">Flavobacterium azizsancarii</name>
    <dbReference type="NCBI Taxonomy" id="2961580"/>
    <lineage>
        <taxon>Bacteria</taxon>
        <taxon>Pseudomonadati</taxon>
        <taxon>Bacteroidota</taxon>
        <taxon>Flavobacteriia</taxon>
        <taxon>Flavobacteriales</taxon>
        <taxon>Flavobacteriaceae</taxon>
        <taxon>Flavobacterium</taxon>
    </lineage>
</organism>
<dbReference type="EMBL" id="JAMZNK010000057">
    <property type="protein sequence ID" value="MDA6072318.1"/>
    <property type="molecule type" value="Genomic_DNA"/>
</dbReference>
<keyword evidence="1" id="KW-0812">Transmembrane</keyword>
<feature type="transmembrane region" description="Helical" evidence="1">
    <location>
        <begin position="214"/>
        <end position="235"/>
    </location>
</feature>
<feature type="transmembrane region" description="Helical" evidence="1">
    <location>
        <begin position="60"/>
        <end position="77"/>
    </location>
</feature>
<sequence length="350" mass="40855">MLKKYSSLIIFAVIEIIITLISFSYLIKNNSTLLSASTALFLVVTPLLYYVLTRKKQTEFTFWFVLYSVFKITPYVFKMEGNFFEGLFQLKIYFNIAFLIYLIWKAFQFIKNFRKTLKQKNNIEQDDYSIISNSLQEAIKFKKLAKMISFEVCSFYYCFIKWSRNNNDNNTGNSFSGYKESGMSAVYIGLMLVSVFEAVGLHFLLISWNKTVSLLLLVLHVYILINLIGHLKAVFFRSHLVLSQKIIIRYGLFDTLEIPFDLLHSIQKFEGDYEKSSELVKFALLGKLEPHNIAIELRDKIFVSLPFGITKQPSRILLYIDNAKDFLKVIKDKIEEDNRQTVSLQLEKSM</sequence>
<dbReference type="Proteomes" id="UP001212170">
    <property type="component" value="Unassembled WGS sequence"/>
</dbReference>
<evidence type="ECO:0008006" key="4">
    <source>
        <dbReference type="Google" id="ProtNLM"/>
    </source>
</evidence>
<feature type="transmembrane region" description="Helical" evidence="1">
    <location>
        <begin position="33"/>
        <end position="53"/>
    </location>
</feature>